<protein>
    <submittedName>
        <fullName evidence="9">Phosphonate ABC transporter ATP-binding protein</fullName>
    </submittedName>
</protein>
<dbReference type="EMBL" id="ANNX02000047">
    <property type="protein sequence ID" value="KYC37205.1"/>
    <property type="molecule type" value="Genomic_DNA"/>
</dbReference>
<keyword evidence="5" id="KW-0918">Phosphonate transport</keyword>
<reference evidence="9 10" key="1">
    <citation type="journal article" date="2013" name="Genome Biol. Evol.">
        <title>Genomes of Stigonematalean cyanobacteria (subsection V) and the evolution of oxygenic photosynthesis from prokaryotes to plastids.</title>
        <authorList>
            <person name="Dagan T."/>
            <person name="Roettger M."/>
            <person name="Stucken K."/>
            <person name="Landan G."/>
            <person name="Koch R."/>
            <person name="Major P."/>
            <person name="Gould S.B."/>
            <person name="Goremykin V.V."/>
            <person name="Rippka R."/>
            <person name="Tandeau de Marsac N."/>
            <person name="Gugger M."/>
            <person name="Lockhart P.J."/>
            <person name="Allen J.F."/>
            <person name="Brune I."/>
            <person name="Maus I."/>
            <person name="Puhler A."/>
            <person name="Martin W.F."/>
        </authorList>
    </citation>
    <scope>NUCLEOTIDE SEQUENCE [LARGE SCALE GENOMIC DNA]</scope>
    <source>
        <strain evidence="9 10">PCC 7110</strain>
    </source>
</reference>
<accession>A0A139WXN2</accession>
<dbReference type="Gene3D" id="3.40.50.300">
    <property type="entry name" value="P-loop containing nucleotide triphosphate hydrolases"/>
    <property type="match status" value="1"/>
</dbReference>
<dbReference type="PROSITE" id="PS50893">
    <property type="entry name" value="ABC_TRANSPORTER_2"/>
    <property type="match status" value="1"/>
</dbReference>
<dbReference type="InterPro" id="IPR003439">
    <property type="entry name" value="ABC_transporter-like_ATP-bd"/>
</dbReference>
<keyword evidence="1" id="KW-0813">Transport</keyword>
<dbReference type="InterPro" id="IPR027417">
    <property type="entry name" value="P-loop_NTPase"/>
</dbReference>
<dbReference type="Proteomes" id="UP000076925">
    <property type="component" value="Unassembled WGS sequence"/>
</dbReference>
<gene>
    <name evidence="9" type="ORF">WA1_47130</name>
</gene>
<organism evidence="9 10">
    <name type="scientific">Scytonema hofmannii PCC 7110</name>
    <dbReference type="NCBI Taxonomy" id="128403"/>
    <lineage>
        <taxon>Bacteria</taxon>
        <taxon>Bacillati</taxon>
        <taxon>Cyanobacteriota</taxon>
        <taxon>Cyanophyceae</taxon>
        <taxon>Nostocales</taxon>
        <taxon>Scytonemataceae</taxon>
        <taxon>Scytonema</taxon>
    </lineage>
</organism>
<dbReference type="SUPFAM" id="SSF52540">
    <property type="entry name" value="P-loop containing nucleoside triphosphate hydrolases"/>
    <property type="match status" value="1"/>
</dbReference>
<keyword evidence="3" id="KW-0547">Nucleotide-binding</keyword>
<dbReference type="InterPro" id="IPR012693">
    <property type="entry name" value="ABC_transpr_PhnC"/>
</dbReference>
<dbReference type="InterPro" id="IPR003593">
    <property type="entry name" value="AAA+_ATPase"/>
</dbReference>
<dbReference type="CDD" id="cd03256">
    <property type="entry name" value="ABC_PhnC_transporter"/>
    <property type="match status" value="1"/>
</dbReference>
<dbReference type="OrthoDB" id="9802264at2"/>
<dbReference type="InterPro" id="IPR050086">
    <property type="entry name" value="MetN_ABC_transporter-like"/>
</dbReference>
<evidence type="ECO:0000256" key="7">
    <source>
        <dbReference type="ARBA" id="ARBA00023136"/>
    </source>
</evidence>
<dbReference type="PANTHER" id="PTHR43166">
    <property type="entry name" value="AMINO ACID IMPORT ATP-BINDING PROTEIN"/>
    <property type="match status" value="1"/>
</dbReference>
<dbReference type="RefSeq" id="WP_017745027.1">
    <property type="nucleotide sequence ID" value="NZ_KQ976354.1"/>
</dbReference>
<dbReference type="PROSITE" id="PS00211">
    <property type="entry name" value="ABC_TRANSPORTER_1"/>
    <property type="match status" value="1"/>
</dbReference>
<sequence length="263" mass="29576">MCLIQLNQVSKRYENGFQALHATTLTINPGEFTVILGPSGAGKSTLLRLINGLETLSSGEIFIANRQLTKENRRRLRAKVGMVFQHFNLVSRLNVMTNVLTGRLYHRSWWESLLYLFPKKDYELAHWALTRVNLTDKAWNRASKLSGGQQQRVAIARVLAQQPEVILADEPVASLDPVTTEEIMHLLREICKSDGVTVVASLHQVGLAIQFAERIIGINSGQVVFDGTACELFHKQEILETIYRRADGSLDEKFNMEMALAKS</sequence>
<dbReference type="NCBIfam" id="TIGR02315">
    <property type="entry name" value="ABC_phnC"/>
    <property type="match status" value="1"/>
</dbReference>
<dbReference type="Pfam" id="PF00005">
    <property type="entry name" value="ABC_tran"/>
    <property type="match status" value="1"/>
</dbReference>
<dbReference type="GO" id="GO:0015416">
    <property type="term" value="F:ABC-type phosphonate transporter activity"/>
    <property type="evidence" value="ECO:0007669"/>
    <property type="project" value="InterPro"/>
</dbReference>
<dbReference type="GO" id="GO:0016887">
    <property type="term" value="F:ATP hydrolysis activity"/>
    <property type="evidence" value="ECO:0007669"/>
    <property type="project" value="InterPro"/>
</dbReference>
<proteinExistence type="predicted"/>
<evidence type="ECO:0000256" key="4">
    <source>
        <dbReference type="ARBA" id="ARBA00022840"/>
    </source>
</evidence>
<evidence type="ECO:0000313" key="9">
    <source>
        <dbReference type="EMBL" id="KYC37205.1"/>
    </source>
</evidence>
<evidence type="ECO:0000256" key="5">
    <source>
        <dbReference type="ARBA" id="ARBA00022885"/>
    </source>
</evidence>
<keyword evidence="4 9" id="KW-0067">ATP-binding</keyword>
<dbReference type="GO" id="GO:0005524">
    <property type="term" value="F:ATP binding"/>
    <property type="evidence" value="ECO:0007669"/>
    <property type="project" value="UniProtKB-KW"/>
</dbReference>
<evidence type="ECO:0000256" key="2">
    <source>
        <dbReference type="ARBA" id="ARBA00022475"/>
    </source>
</evidence>
<dbReference type="STRING" id="128403.WA1_47130"/>
<evidence type="ECO:0000256" key="3">
    <source>
        <dbReference type="ARBA" id="ARBA00022741"/>
    </source>
</evidence>
<comment type="caution">
    <text evidence="9">The sequence shown here is derived from an EMBL/GenBank/DDBJ whole genome shotgun (WGS) entry which is preliminary data.</text>
</comment>
<dbReference type="SMART" id="SM00382">
    <property type="entry name" value="AAA"/>
    <property type="match status" value="1"/>
</dbReference>
<feature type="domain" description="ABC transporter" evidence="8">
    <location>
        <begin position="4"/>
        <end position="245"/>
    </location>
</feature>
<dbReference type="GO" id="GO:0016020">
    <property type="term" value="C:membrane"/>
    <property type="evidence" value="ECO:0007669"/>
    <property type="project" value="InterPro"/>
</dbReference>
<dbReference type="PANTHER" id="PTHR43166:SF6">
    <property type="entry name" value="PHOSPHONATES IMPORT ATP-BINDING PROTEIN PHNC"/>
    <property type="match status" value="1"/>
</dbReference>
<keyword evidence="7" id="KW-0472">Membrane</keyword>
<name>A0A139WXN2_9CYAN</name>
<keyword evidence="6" id="KW-1278">Translocase</keyword>
<evidence type="ECO:0000256" key="1">
    <source>
        <dbReference type="ARBA" id="ARBA00022448"/>
    </source>
</evidence>
<dbReference type="InterPro" id="IPR017871">
    <property type="entry name" value="ABC_transporter-like_CS"/>
</dbReference>
<keyword evidence="2" id="KW-1003">Cell membrane</keyword>
<evidence type="ECO:0000259" key="8">
    <source>
        <dbReference type="PROSITE" id="PS50893"/>
    </source>
</evidence>
<keyword evidence="10" id="KW-1185">Reference proteome</keyword>
<evidence type="ECO:0000256" key="6">
    <source>
        <dbReference type="ARBA" id="ARBA00022967"/>
    </source>
</evidence>
<dbReference type="AlphaFoldDB" id="A0A139WXN2"/>
<evidence type="ECO:0000313" key="10">
    <source>
        <dbReference type="Proteomes" id="UP000076925"/>
    </source>
</evidence>